<dbReference type="OrthoDB" id="1453926at2"/>
<accession>A0A074KYH7</accession>
<keyword evidence="1" id="KW-0732">Signal</keyword>
<dbReference type="EMBL" id="JMIH01000022">
    <property type="protein sequence ID" value="KEO73275.1"/>
    <property type="molecule type" value="Genomic_DNA"/>
</dbReference>
<sequence>MKVILLSTFLFLVLLSETNAQVSAAIYRFGSQTFAAIGSNPDNMVFGEARFSGNLEATLGVNLIRREEVNFYSGFHLGVESNRHNDFYLGVPFGLLVKPFTATRNFGFVLEFSPILIADNGYGDFRAGLGLKYTFR</sequence>
<feature type="chain" id="PRO_5001695536" description="Outer membrane insertion C-signal" evidence="1">
    <location>
        <begin position="21"/>
        <end position="136"/>
    </location>
</feature>
<feature type="signal peptide" evidence="1">
    <location>
        <begin position="1"/>
        <end position="20"/>
    </location>
</feature>
<dbReference type="AlphaFoldDB" id="A0A074KYH7"/>
<comment type="caution">
    <text evidence="2">The sequence shown here is derived from an EMBL/GenBank/DDBJ whole genome shotgun (WGS) entry which is preliminary data.</text>
</comment>
<evidence type="ECO:0000256" key="1">
    <source>
        <dbReference type="SAM" id="SignalP"/>
    </source>
</evidence>
<protein>
    <recommendedName>
        <fullName evidence="4">Outer membrane insertion C-signal</fullName>
    </recommendedName>
</protein>
<dbReference type="Proteomes" id="UP000027821">
    <property type="component" value="Unassembled WGS sequence"/>
</dbReference>
<name>A0A074KYH7_9BACT</name>
<keyword evidence="3" id="KW-1185">Reference proteome</keyword>
<gene>
    <name evidence="2" type="ORF">EL17_13075</name>
</gene>
<dbReference type="RefSeq" id="WP_035075070.1">
    <property type="nucleotide sequence ID" value="NZ_JMIH01000022.1"/>
</dbReference>
<reference evidence="2 3" key="1">
    <citation type="submission" date="2014-04" db="EMBL/GenBank/DDBJ databases">
        <title>Characterization and application of a salt tolerant electro-active bacterium.</title>
        <authorList>
            <person name="Yang L."/>
            <person name="Wei S."/>
            <person name="Tay Q.X.M."/>
        </authorList>
    </citation>
    <scope>NUCLEOTIDE SEQUENCE [LARGE SCALE GENOMIC DNA]</scope>
    <source>
        <strain evidence="2 3">LY1</strain>
    </source>
</reference>
<evidence type="ECO:0008006" key="4">
    <source>
        <dbReference type="Google" id="ProtNLM"/>
    </source>
</evidence>
<dbReference type="eggNOG" id="ENOG5032W9W">
    <property type="taxonomic scope" value="Bacteria"/>
</dbReference>
<evidence type="ECO:0000313" key="2">
    <source>
        <dbReference type="EMBL" id="KEO73275.1"/>
    </source>
</evidence>
<evidence type="ECO:0000313" key="3">
    <source>
        <dbReference type="Proteomes" id="UP000027821"/>
    </source>
</evidence>
<proteinExistence type="predicted"/>
<organism evidence="2 3">
    <name type="scientific">Anditalea andensis</name>
    <dbReference type="NCBI Taxonomy" id="1048983"/>
    <lineage>
        <taxon>Bacteria</taxon>
        <taxon>Pseudomonadati</taxon>
        <taxon>Bacteroidota</taxon>
        <taxon>Cytophagia</taxon>
        <taxon>Cytophagales</taxon>
        <taxon>Cytophagaceae</taxon>
        <taxon>Anditalea</taxon>
    </lineage>
</organism>